<reference evidence="9 10" key="1">
    <citation type="submission" date="2016-02" db="EMBL/GenBank/DDBJ databases">
        <authorList>
            <person name="Wen L."/>
            <person name="He K."/>
            <person name="Yang H."/>
        </authorList>
    </citation>
    <scope>NUCLEOTIDE SEQUENCE [LARGE SCALE GENOMIC DNA]</scope>
    <source>
        <strain evidence="9 10">KLE1704</strain>
    </source>
</reference>
<dbReference type="SUPFAM" id="SSF48452">
    <property type="entry name" value="TPR-like"/>
    <property type="match status" value="1"/>
</dbReference>
<name>A0A139KXQ2_9BACE</name>
<dbReference type="PROSITE" id="PS51257">
    <property type="entry name" value="PROKAR_LIPOPROTEIN"/>
    <property type="match status" value="1"/>
</dbReference>
<dbReference type="Proteomes" id="UP000070319">
    <property type="component" value="Unassembled WGS sequence"/>
</dbReference>
<evidence type="ECO:0000256" key="2">
    <source>
        <dbReference type="ARBA" id="ARBA00006275"/>
    </source>
</evidence>
<accession>A0A139KXQ2</accession>
<dbReference type="InterPro" id="IPR012944">
    <property type="entry name" value="SusD_RagB_dom"/>
</dbReference>
<evidence type="ECO:0000256" key="3">
    <source>
        <dbReference type="ARBA" id="ARBA00022729"/>
    </source>
</evidence>
<comment type="caution">
    <text evidence="9">The sequence shown here is derived from an EMBL/GenBank/DDBJ whole genome shotgun (WGS) entry which is preliminary data.</text>
</comment>
<evidence type="ECO:0000256" key="4">
    <source>
        <dbReference type="ARBA" id="ARBA00023136"/>
    </source>
</evidence>
<feature type="signal peptide" evidence="6">
    <location>
        <begin position="1"/>
        <end position="33"/>
    </location>
</feature>
<dbReference type="EMBL" id="LTDF01000154">
    <property type="protein sequence ID" value="KXT43984.1"/>
    <property type="molecule type" value="Genomic_DNA"/>
</dbReference>
<dbReference type="InterPro" id="IPR033985">
    <property type="entry name" value="SusD-like_N"/>
</dbReference>
<evidence type="ECO:0000313" key="9">
    <source>
        <dbReference type="EMBL" id="KXT43984.1"/>
    </source>
</evidence>
<sequence length="585" mass="67609">MYNLKNNRNMKLKNILTGSLAGALLLGSLSACTDLTETVYDQIMSTNYYNTKDDIIKATFRPFEHGFYSIGPRQVLQECCADQLGTWARDGWWYDNAKWQYLHYHTWAADNESIKSEWENCFTGIMQANSVIDDLQKLDPAKFNMSQPEMDNFIAQNKALRAWFYIRLLDAFRNVPLAVSLDQSKNSVGQVTPQELFSFIETELKTSIEALPAKNGNAGNGIAQGQWTKAGAAALLVRLYLNAEKWIGTSKYTECATYAQNILDGDYGFYELGKTWDEVFDWTNDKCNETIFAFPSSYGRSYWHYSGDTYWWAVPVNARFYFGAFKQGDFNTKYALQPSLDLNNNEYNFKLGKFVSKFKKYPKDYRLTMYKNLGNSTREGMFLYGYLPYIADDGTEKKVTSPVGGYEIYIRDQVGVFHELAPDQLPADRTSNMNTGDHNSGWHFVKYPIYSDEDAGKREADYNEIRLAEIYYSLAECKFKANDVDGAAKLLNAVRKRNYPQDTWAEYLYKPEGTVTLTQDELYDEWGREFLAEGRRRTDLIRWGLYCTEEWWDKKPDADSHWDIFPIPRDMMGADHTLKQNPGYN</sequence>
<protein>
    <submittedName>
        <fullName evidence="9">SusD family protein</fullName>
    </submittedName>
</protein>
<feature type="chain" id="PRO_5007486879" evidence="6">
    <location>
        <begin position="34"/>
        <end position="585"/>
    </location>
</feature>
<feature type="domain" description="RagB/SusD" evidence="7">
    <location>
        <begin position="429"/>
        <end position="584"/>
    </location>
</feature>
<keyword evidence="3 6" id="KW-0732">Signal</keyword>
<comment type="similarity">
    <text evidence="2">Belongs to the SusD family.</text>
</comment>
<evidence type="ECO:0000259" key="8">
    <source>
        <dbReference type="Pfam" id="PF14322"/>
    </source>
</evidence>
<comment type="subcellular location">
    <subcellularLocation>
        <location evidence="1">Cell outer membrane</location>
    </subcellularLocation>
</comment>
<dbReference type="Pfam" id="PF14322">
    <property type="entry name" value="SusD-like_3"/>
    <property type="match status" value="1"/>
</dbReference>
<evidence type="ECO:0000259" key="7">
    <source>
        <dbReference type="Pfam" id="PF07980"/>
    </source>
</evidence>
<keyword evidence="5" id="KW-0998">Cell outer membrane</keyword>
<feature type="domain" description="SusD-like N-terminal" evidence="8">
    <location>
        <begin position="91"/>
        <end position="241"/>
    </location>
</feature>
<dbReference type="GO" id="GO:0009279">
    <property type="term" value="C:cell outer membrane"/>
    <property type="evidence" value="ECO:0007669"/>
    <property type="project" value="UniProtKB-SubCell"/>
</dbReference>
<gene>
    <name evidence="9" type="ORF">HMPREF2531_04111</name>
</gene>
<proteinExistence type="inferred from homology"/>
<evidence type="ECO:0000256" key="1">
    <source>
        <dbReference type="ARBA" id="ARBA00004442"/>
    </source>
</evidence>
<dbReference type="Pfam" id="PF07980">
    <property type="entry name" value="SusD_RagB"/>
    <property type="match status" value="1"/>
</dbReference>
<evidence type="ECO:0000256" key="5">
    <source>
        <dbReference type="ARBA" id="ARBA00023237"/>
    </source>
</evidence>
<dbReference type="Gene3D" id="1.25.40.390">
    <property type="match status" value="1"/>
</dbReference>
<dbReference type="AlphaFoldDB" id="A0A139KXQ2"/>
<evidence type="ECO:0000313" key="10">
    <source>
        <dbReference type="Proteomes" id="UP000070319"/>
    </source>
</evidence>
<evidence type="ECO:0000256" key="6">
    <source>
        <dbReference type="SAM" id="SignalP"/>
    </source>
</evidence>
<keyword evidence="4" id="KW-0472">Membrane</keyword>
<dbReference type="PATRIC" id="fig|329854.7.peg.4179"/>
<organism evidence="9">
    <name type="scientific">Bacteroides intestinalis</name>
    <dbReference type="NCBI Taxonomy" id="329854"/>
    <lineage>
        <taxon>Bacteria</taxon>
        <taxon>Pseudomonadati</taxon>
        <taxon>Bacteroidota</taxon>
        <taxon>Bacteroidia</taxon>
        <taxon>Bacteroidales</taxon>
        <taxon>Bacteroidaceae</taxon>
        <taxon>Bacteroides</taxon>
    </lineage>
</organism>
<dbReference type="InterPro" id="IPR011990">
    <property type="entry name" value="TPR-like_helical_dom_sf"/>
</dbReference>